<name>A0ABD5WYQ2_9EURY</name>
<dbReference type="EMBL" id="JBHTAG010000003">
    <property type="protein sequence ID" value="MFC7098446.1"/>
    <property type="molecule type" value="Genomic_DNA"/>
</dbReference>
<comment type="caution">
    <text evidence="2">The sequence shown here is derived from an EMBL/GenBank/DDBJ whole genome shotgun (WGS) entry which is preliminary data.</text>
</comment>
<reference evidence="2 3" key="1">
    <citation type="journal article" date="2019" name="Int. J. Syst. Evol. Microbiol.">
        <title>The Global Catalogue of Microorganisms (GCM) 10K type strain sequencing project: providing services to taxonomists for standard genome sequencing and annotation.</title>
        <authorList>
            <consortium name="The Broad Institute Genomics Platform"/>
            <consortium name="The Broad Institute Genome Sequencing Center for Infectious Disease"/>
            <person name="Wu L."/>
            <person name="Ma J."/>
        </authorList>
    </citation>
    <scope>NUCLEOTIDE SEQUENCE [LARGE SCALE GENOMIC DNA]</scope>
    <source>
        <strain evidence="2 3">DT55</strain>
    </source>
</reference>
<dbReference type="AlphaFoldDB" id="A0ABD5WYQ2"/>
<dbReference type="Proteomes" id="UP001596388">
    <property type="component" value="Unassembled WGS sequence"/>
</dbReference>
<evidence type="ECO:0000259" key="1">
    <source>
        <dbReference type="Pfam" id="PF18545"/>
    </source>
</evidence>
<evidence type="ECO:0000313" key="2">
    <source>
        <dbReference type="EMBL" id="MFC7098446.1"/>
    </source>
</evidence>
<dbReference type="GeneID" id="79270626"/>
<dbReference type="RefSeq" id="WP_276237037.1">
    <property type="nucleotide sequence ID" value="NZ_CP119989.1"/>
</dbReference>
<feature type="domain" description="Halobacterial output" evidence="1">
    <location>
        <begin position="2"/>
        <end position="67"/>
    </location>
</feature>
<proteinExistence type="predicted"/>
<dbReference type="Pfam" id="PF18545">
    <property type="entry name" value="HalOD1"/>
    <property type="match status" value="1"/>
</dbReference>
<evidence type="ECO:0000313" key="3">
    <source>
        <dbReference type="Proteomes" id="UP001596388"/>
    </source>
</evidence>
<gene>
    <name evidence="2" type="ORF">ACFQKD_14145</name>
</gene>
<organism evidence="2 3">
    <name type="scientific">Halobaculum marinum</name>
    <dbReference type="NCBI Taxonomy" id="3031996"/>
    <lineage>
        <taxon>Archaea</taxon>
        <taxon>Methanobacteriati</taxon>
        <taxon>Methanobacteriota</taxon>
        <taxon>Stenosarchaea group</taxon>
        <taxon>Halobacteria</taxon>
        <taxon>Halobacteriales</taxon>
        <taxon>Haloferacaceae</taxon>
        <taxon>Halobaculum</taxon>
    </lineage>
</organism>
<dbReference type="InterPro" id="IPR040624">
    <property type="entry name" value="HalOD1"/>
</dbReference>
<sequence>MSVRIPRAVAAEKQTVVNDLSPLHDVVDPDAIDTLYSVDGSKTVCLSFRYEETHVRVAGDGHVDVTPLDSE</sequence>
<accession>A0ABD5WYQ2</accession>
<keyword evidence="3" id="KW-1185">Reference proteome</keyword>
<protein>
    <submittedName>
        <fullName evidence="2">HalOD1 output domain-containing protein</fullName>
    </submittedName>
</protein>